<dbReference type="EMBL" id="CP023563">
    <property type="protein sequence ID" value="ATG50542.1"/>
    <property type="molecule type" value="Genomic_DNA"/>
</dbReference>
<evidence type="ECO:0000313" key="5">
    <source>
        <dbReference type="Proteomes" id="UP000218165"/>
    </source>
</evidence>
<dbReference type="Pfam" id="PF08327">
    <property type="entry name" value="AHSA1"/>
    <property type="match status" value="1"/>
</dbReference>
<accession>A0A291GKG4</accession>
<dbReference type="Gene3D" id="3.30.530.20">
    <property type="match status" value="2"/>
</dbReference>
<dbReference type="CDD" id="cd08899">
    <property type="entry name" value="SRPBCC_CalC_Aha1-like_6"/>
    <property type="match status" value="1"/>
</dbReference>
<sequence length="329" mass="34979">MSVCAEFPAGSAGQPSRVGEEWSSTDPSGGSGVTPPEPLLRRGAHHHAVELERTLGHPVDQVWRAVTVSELLSRWFPGAPQFELRTGGRARFPAFAGLPAEFGEVLECEAPQLLRFSWGTDEMRIVLDPVGESTRLTIVHGFTDLPGAASFATGWEACLEGLDAVLDGREVANPGPRRARHEQLADRFGLDEPELEEGAEGWTVRFARQLVCPAETAWHLFVNGGDRLVEEPPVLVVGEALHAPQAPSVVLGHLTEVDAPTLLAFDTADGEPGDHVRLELRPGTGHGTRLVLTVSGQVAEDREAAAAQWGQGAVRPLAAAALAHAADGG</sequence>
<dbReference type="InterPro" id="IPR013538">
    <property type="entry name" value="ASHA1/2-like_C"/>
</dbReference>
<evidence type="ECO:0000313" key="4">
    <source>
        <dbReference type="EMBL" id="ATG50542.1"/>
    </source>
</evidence>
<dbReference type="KEGG" id="brz:CFK38_02655"/>
<feature type="region of interest" description="Disordered" evidence="2">
    <location>
        <begin position="1"/>
        <end position="40"/>
    </location>
</feature>
<dbReference type="AlphaFoldDB" id="A0A291GKG4"/>
<gene>
    <name evidence="4" type="ORF">CFK38_02655</name>
</gene>
<evidence type="ECO:0000256" key="1">
    <source>
        <dbReference type="ARBA" id="ARBA00006817"/>
    </source>
</evidence>
<organism evidence="4 5">
    <name type="scientific">Brachybacterium vulturis</name>
    <dbReference type="NCBI Taxonomy" id="2017484"/>
    <lineage>
        <taxon>Bacteria</taxon>
        <taxon>Bacillati</taxon>
        <taxon>Actinomycetota</taxon>
        <taxon>Actinomycetes</taxon>
        <taxon>Micrococcales</taxon>
        <taxon>Dermabacteraceae</taxon>
        <taxon>Brachybacterium</taxon>
    </lineage>
</organism>
<dbReference type="InterPro" id="IPR023393">
    <property type="entry name" value="START-like_dom_sf"/>
</dbReference>
<reference evidence="5" key="1">
    <citation type="submission" date="2017-09" db="EMBL/GenBank/DDBJ databases">
        <title>Brachybacterium sp. VM2412.</title>
        <authorList>
            <person name="Tak E.J."/>
            <person name="Bae J.-W."/>
        </authorList>
    </citation>
    <scope>NUCLEOTIDE SEQUENCE [LARGE SCALE GENOMIC DNA]</scope>
    <source>
        <strain evidence="5">VM2412</strain>
    </source>
</reference>
<name>A0A291GKG4_9MICO</name>
<dbReference type="SUPFAM" id="SSF55961">
    <property type="entry name" value="Bet v1-like"/>
    <property type="match status" value="2"/>
</dbReference>
<dbReference type="Proteomes" id="UP000218165">
    <property type="component" value="Chromosome"/>
</dbReference>
<protein>
    <submittedName>
        <fullName evidence="4">Toxin-antitoxin system toxin subunit</fullName>
    </submittedName>
</protein>
<proteinExistence type="inferred from homology"/>
<comment type="similarity">
    <text evidence="1">Belongs to the AHA1 family.</text>
</comment>
<evidence type="ECO:0000259" key="3">
    <source>
        <dbReference type="Pfam" id="PF08327"/>
    </source>
</evidence>
<keyword evidence="5" id="KW-1185">Reference proteome</keyword>
<feature type="domain" description="Activator of Hsp90 ATPase homologue 1/2-like C-terminal" evidence="3">
    <location>
        <begin position="57"/>
        <end position="166"/>
    </location>
</feature>
<evidence type="ECO:0000256" key="2">
    <source>
        <dbReference type="SAM" id="MobiDB-lite"/>
    </source>
</evidence>